<accession>A0A6C0C9T1</accession>
<feature type="domain" description="KilA-N" evidence="2">
    <location>
        <begin position="21"/>
        <end position="118"/>
    </location>
</feature>
<dbReference type="PROSITE" id="PS51301">
    <property type="entry name" value="KILA_N"/>
    <property type="match status" value="1"/>
</dbReference>
<evidence type="ECO:0000313" key="3">
    <source>
        <dbReference type="EMBL" id="QHT00254.1"/>
    </source>
</evidence>
<evidence type="ECO:0000256" key="1">
    <source>
        <dbReference type="SAM" id="MobiDB-lite"/>
    </source>
</evidence>
<feature type="compositionally biased region" description="Polar residues" evidence="1">
    <location>
        <begin position="237"/>
        <end position="249"/>
    </location>
</feature>
<dbReference type="AlphaFoldDB" id="A0A6C0C9T1"/>
<dbReference type="EMBL" id="MN739353">
    <property type="protein sequence ID" value="QHT00254.1"/>
    <property type="molecule type" value="Genomic_DNA"/>
</dbReference>
<name>A0A6C0C9T1_9ZZZZ</name>
<protein>
    <recommendedName>
        <fullName evidence="2">KilA-N domain-containing protein</fullName>
    </recommendedName>
</protein>
<dbReference type="InterPro" id="IPR017880">
    <property type="entry name" value="KilA_N"/>
</dbReference>
<dbReference type="InterPro" id="IPR018004">
    <property type="entry name" value="KilA/APSES_HTH"/>
</dbReference>
<feature type="region of interest" description="Disordered" evidence="1">
    <location>
        <begin position="206"/>
        <end position="249"/>
    </location>
</feature>
<sequence>MLPIAVSVPENRCIFKKIDDRFSMGKSINVEMLFMNDNSYVNCSKISGATGKSVTSWLADEKNKDLIEEIEQGTDLLMADLVIIIDTQIYVHPALADHIIVWFGGTNIAYYTKMMREFMLFKKDNEIMDLFITKYLPKTDLGDEDLAIENNNLRAELLLFSTHKAGFTLDDLVNENNKLQSEILRLRQELLDAYGAIASLEKTRMPRTNSATRKLPPVQNAQKIARRSISPPRTAIPTRNDNFPRSKSVSISCFRKKTSSS</sequence>
<evidence type="ECO:0000259" key="2">
    <source>
        <dbReference type="PROSITE" id="PS51301"/>
    </source>
</evidence>
<reference evidence="3" key="1">
    <citation type="journal article" date="2020" name="Nature">
        <title>Giant virus diversity and host interactions through global metagenomics.</title>
        <authorList>
            <person name="Schulz F."/>
            <person name="Roux S."/>
            <person name="Paez-Espino D."/>
            <person name="Jungbluth S."/>
            <person name="Walsh D.A."/>
            <person name="Denef V.J."/>
            <person name="McMahon K.D."/>
            <person name="Konstantinidis K.T."/>
            <person name="Eloe-Fadrosh E.A."/>
            <person name="Kyrpides N.C."/>
            <person name="Woyke T."/>
        </authorList>
    </citation>
    <scope>NUCLEOTIDE SEQUENCE</scope>
    <source>
        <strain evidence="3">GVMAG-M-3300020192-26</strain>
    </source>
</reference>
<proteinExistence type="predicted"/>
<organism evidence="3">
    <name type="scientific">viral metagenome</name>
    <dbReference type="NCBI Taxonomy" id="1070528"/>
    <lineage>
        <taxon>unclassified sequences</taxon>
        <taxon>metagenomes</taxon>
        <taxon>organismal metagenomes</taxon>
    </lineage>
</organism>
<dbReference type="Pfam" id="PF04383">
    <property type="entry name" value="KilA-N"/>
    <property type="match status" value="1"/>
</dbReference>